<sequence length="384" mass="42748">MKKLLMALTTLLVLVSCNNNNTGKGNDTDKAAAPKNPYDTVDLSFVKLPEGFKISVYAMVPNARSITRSPEGVLYVGNRDEDKVYAVVDKNKDGVADTVYTIASGLNMPNGVAFKDGALYVAEVNRILRFDDIENHLDNPPAYKVVYDKYPDKTHHGWKFIAFGPDGKLYVPVGAPCNICNEKDSIFASITRINPDGTGLEIFAHGVRNTVGFAWHPETKELWFTDNGRDMMGDDVPFCELNYAPKKGMHFGYPFYHQGDIPDPEFGKGHKADEFVAPALKVGPHAAPLGMRFYTGSQFPATYKNQIFIAEHGSWNRTDPYGYQVKVAYLDGNKVTKYEDFATGFLTADKKVLGRPVDIEVNPDGSIFVSDDMNGYIYKIEYKK</sequence>
<proteinExistence type="predicted"/>
<comment type="caution">
    <text evidence="3">The sequence shown here is derived from an EMBL/GenBank/DDBJ whole genome shotgun (WGS) entry which is preliminary data.</text>
</comment>
<keyword evidence="1" id="KW-0732">Signal</keyword>
<dbReference type="InterPro" id="IPR011041">
    <property type="entry name" value="Quinoprot_gluc/sorb_DH_b-prop"/>
</dbReference>
<dbReference type="RefSeq" id="WP_407031087.1">
    <property type="nucleotide sequence ID" value="NZ_JAQGEF010000007.1"/>
</dbReference>
<dbReference type="InterPro" id="IPR012938">
    <property type="entry name" value="Glc/Sorbosone_DH"/>
</dbReference>
<dbReference type="InterPro" id="IPR011042">
    <property type="entry name" value="6-blade_b-propeller_TolB-like"/>
</dbReference>
<dbReference type="Pfam" id="PF07995">
    <property type="entry name" value="GSDH"/>
    <property type="match status" value="1"/>
</dbReference>
<reference evidence="3 4" key="1">
    <citation type="submission" date="2022-12" db="EMBL/GenBank/DDBJ databases">
        <title>Chitinophagaceae gen. sp. nov., a new member of the family Chitinophagaceae, isolated from soil in a chemical factory.</title>
        <authorList>
            <person name="Ke Z."/>
        </authorList>
    </citation>
    <scope>NUCLEOTIDE SEQUENCE [LARGE SCALE GENOMIC DNA]</scope>
    <source>
        <strain evidence="3 4">LY-5</strain>
    </source>
</reference>
<evidence type="ECO:0000313" key="4">
    <source>
        <dbReference type="Proteomes" id="UP001210231"/>
    </source>
</evidence>
<dbReference type="Gene3D" id="2.120.10.30">
    <property type="entry name" value="TolB, C-terminal domain"/>
    <property type="match status" value="1"/>
</dbReference>
<feature type="signal peptide" evidence="1">
    <location>
        <begin position="1"/>
        <end position="21"/>
    </location>
</feature>
<dbReference type="Proteomes" id="UP001210231">
    <property type="component" value="Unassembled WGS sequence"/>
</dbReference>
<organism evidence="3 4">
    <name type="scientific">Polluticaenibacter yanchengensis</name>
    <dbReference type="NCBI Taxonomy" id="3014562"/>
    <lineage>
        <taxon>Bacteria</taxon>
        <taxon>Pseudomonadati</taxon>
        <taxon>Bacteroidota</taxon>
        <taxon>Chitinophagia</taxon>
        <taxon>Chitinophagales</taxon>
        <taxon>Chitinophagaceae</taxon>
        <taxon>Polluticaenibacter</taxon>
    </lineage>
</organism>
<dbReference type="PANTHER" id="PTHR33546">
    <property type="entry name" value="LARGE, MULTIFUNCTIONAL SECRETED PROTEIN-RELATED"/>
    <property type="match status" value="1"/>
</dbReference>
<dbReference type="EMBL" id="JAQGEF010000007">
    <property type="protein sequence ID" value="MDA3614763.1"/>
    <property type="molecule type" value="Genomic_DNA"/>
</dbReference>
<gene>
    <name evidence="3" type="ORF">O3P16_08080</name>
</gene>
<feature type="chain" id="PRO_5045171381" evidence="1">
    <location>
        <begin position="22"/>
        <end position="384"/>
    </location>
</feature>
<evidence type="ECO:0000313" key="3">
    <source>
        <dbReference type="EMBL" id="MDA3614763.1"/>
    </source>
</evidence>
<evidence type="ECO:0000256" key="1">
    <source>
        <dbReference type="SAM" id="SignalP"/>
    </source>
</evidence>
<accession>A0ABT4UIV6</accession>
<dbReference type="SUPFAM" id="SSF50952">
    <property type="entry name" value="Soluble quinoprotein glucose dehydrogenase"/>
    <property type="match status" value="1"/>
</dbReference>
<protein>
    <submittedName>
        <fullName evidence="3">Sorbosone dehydrogenase family protein</fullName>
    </submittedName>
</protein>
<name>A0ABT4UIV6_9BACT</name>
<evidence type="ECO:0000259" key="2">
    <source>
        <dbReference type="Pfam" id="PF07995"/>
    </source>
</evidence>
<dbReference type="PROSITE" id="PS51257">
    <property type="entry name" value="PROKAR_LIPOPROTEIN"/>
    <property type="match status" value="1"/>
</dbReference>
<dbReference type="PANTHER" id="PTHR33546:SF1">
    <property type="entry name" value="LARGE, MULTIFUNCTIONAL SECRETED PROTEIN"/>
    <property type="match status" value="1"/>
</dbReference>
<feature type="domain" description="Glucose/Sorbosone dehydrogenase" evidence="2">
    <location>
        <begin position="143"/>
        <end position="378"/>
    </location>
</feature>
<keyword evidence="4" id="KW-1185">Reference proteome</keyword>